<organism evidence="2 3">
    <name type="scientific">Paenibacillus hunanensis</name>
    <dbReference type="NCBI Taxonomy" id="539262"/>
    <lineage>
        <taxon>Bacteria</taxon>
        <taxon>Bacillati</taxon>
        <taxon>Bacillota</taxon>
        <taxon>Bacilli</taxon>
        <taxon>Bacillales</taxon>
        <taxon>Paenibacillaceae</taxon>
        <taxon>Paenibacillus</taxon>
    </lineage>
</organism>
<sequence length="123" mass="13718">MNPTSKEKVVFLPANKTIQITRGTTVLQAVRQAGLSLPVRCDGRAACLMCKVQVEQPQEGQQDGLSDPCEVERRKLGIDGERALRLGCQARIVGPAVIHLPEDRLKQAIRRQMQQQDDDLSDW</sequence>
<reference evidence="2 3" key="1">
    <citation type="submission" date="2023-07" db="EMBL/GenBank/DDBJ databases">
        <title>Genomic Encyclopedia of Type Strains, Phase IV (KMG-IV): sequencing the most valuable type-strain genomes for metagenomic binning, comparative biology and taxonomic classification.</title>
        <authorList>
            <person name="Goeker M."/>
        </authorList>
    </citation>
    <scope>NUCLEOTIDE SEQUENCE [LARGE SCALE GENOMIC DNA]</scope>
    <source>
        <strain evidence="2 3">DSM 22170</strain>
    </source>
</reference>
<feature type="domain" description="2Fe-2S ferredoxin-type" evidence="1">
    <location>
        <begin position="7"/>
        <end position="104"/>
    </location>
</feature>
<keyword evidence="3" id="KW-1185">Reference proteome</keyword>
<dbReference type="PROSITE" id="PS51085">
    <property type="entry name" value="2FE2S_FER_2"/>
    <property type="match status" value="1"/>
</dbReference>
<accession>A0ABU1IVB9</accession>
<dbReference type="InterPro" id="IPR012675">
    <property type="entry name" value="Beta-grasp_dom_sf"/>
</dbReference>
<comment type="caution">
    <text evidence="2">The sequence shown here is derived from an EMBL/GenBank/DDBJ whole genome shotgun (WGS) entry which is preliminary data.</text>
</comment>
<protein>
    <submittedName>
        <fullName evidence="2">Uncharacterized 2Fe-2S/4Fe-4S cluster protein (DUF4445 family)</fullName>
    </submittedName>
</protein>
<dbReference type="InterPro" id="IPR036010">
    <property type="entry name" value="2Fe-2S_ferredoxin-like_sf"/>
</dbReference>
<dbReference type="Pfam" id="PF00111">
    <property type="entry name" value="Fer2"/>
    <property type="match status" value="1"/>
</dbReference>
<dbReference type="Proteomes" id="UP001185028">
    <property type="component" value="Unassembled WGS sequence"/>
</dbReference>
<dbReference type="SUPFAM" id="SSF54292">
    <property type="entry name" value="2Fe-2S ferredoxin-like"/>
    <property type="match status" value="1"/>
</dbReference>
<dbReference type="InterPro" id="IPR001041">
    <property type="entry name" value="2Fe-2S_ferredoxin-type"/>
</dbReference>
<evidence type="ECO:0000313" key="3">
    <source>
        <dbReference type="Proteomes" id="UP001185028"/>
    </source>
</evidence>
<dbReference type="EMBL" id="JAVDQH010000003">
    <property type="protein sequence ID" value="MDR6243219.1"/>
    <property type="molecule type" value="Genomic_DNA"/>
</dbReference>
<dbReference type="RefSeq" id="WP_188775288.1">
    <property type="nucleotide sequence ID" value="NZ_BMMB01000004.1"/>
</dbReference>
<evidence type="ECO:0000259" key="1">
    <source>
        <dbReference type="PROSITE" id="PS51085"/>
    </source>
</evidence>
<evidence type="ECO:0000313" key="2">
    <source>
        <dbReference type="EMBL" id="MDR6243219.1"/>
    </source>
</evidence>
<proteinExistence type="predicted"/>
<name>A0ABU1IVB9_9BACL</name>
<dbReference type="Gene3D" id="3.10.20.30">
    <property type="match status" value="1"/>
</dbReference>
<gene>
    <name evidence="2" type="ORF">JOC58_001104</name>
</gene>